<dbReference type="AlphaFoldDB" id="A0ABD2CS36"/>
<evidence type="ECO:0000256" key="1">
    <source>
        <dbReference type="SAM" id="MobiDB-lite"/>
    </source>
</evidence>
<organism evidence="2 3">
    <name type="scientific">Vespula maculifrons</name>
    <name type="common">Eastern yellow jacket</name>
    <name type="synonym">Wasp</name>
    <dbReference type="NCBI Taxonomy" id="7453"/>
    <lineage>
        <taxon>Eukaryota</taxon>
        <taxon>Metazoa</taxon>
        <taxon>Ecdysozoa</taxon>
        <taxon>Arthropoda</taxon>
        <taxon>Hexapoda</taxon>
        <taxon>Insecta</taxon>
        <taxon>Pterygota</taxon>
        <taxon>Neoptera</taxon>
        <taxon>Endopterygota</taxon>
        <taxon>Hymenoptera</taxon>
        <taxon>Apocrita</taxon>
        <taxon>Aculeata</taxon>
        <taxon>Vespoidea</taxon>
        <taxon>Vespidae</taxon>
        <taxon>Vespinae</taxon>
        <taxon>Vespula</taxon>
    </lineage>
</organism>
<sequence>MTGNDASDVLFLSISSSPSHTSHPKKVFTKTAALSLATLVVEDLRRPKKREKSFPIFTAGFTYPASHVNPVVSSTASPNIAESDASSALIESAEINFSCRGSETRKLTKGEEKEKEKEEESDSDRQTSTSAHAHVSSCLIYEPDESGPRRDRATWMRIFA</sequence>
<evidence type="ECO:0000313" key="3">
    <source>
        <dbReference type="Proteomes" id="UP001607303"/>
    </source>
</evidence>
<dbReference type="EMBL" id="JAYRBN010000034">
    <property type="protein sequence ID" value="KAL2747928.1"/>
    <property type="molecule type" value="Genomic_DNA"/>
</dbReference>
<protein>
    <submittedName>
        <fullName evidence="2">Uncharacterized protein</fullName>
    </submittedName>
</protein>
<proteinExistence type="predicted"/>
<reference evidence="2 3" key="1">
    <citation type="journal article" date="2024" name="Ann. Entomol. Soc. Am.">
        <title>Genomic analyses of the southern and eastern yellowjacket wasps (Hymenoptera: Vespidae) reveal evolutionary signatures of social life.</title>
        <authorList>
            <person name="Catto M.A."/>
            <person name="Caine P.B."/>
            <person name="Orr S.E."/>
            <person name="Hunt B.G."/>
            <person name="Goodisman M.A.D."/>
        </authorList>
    </citation>
    <scope>NUCLEOTIDE SEQUENCE [LARGE SCALE GENOMIC DNA]</scope>
    <source>
        <strain evidence="2">232</strain>
        <tissue evidence="2">Head and thorax</tissue>
    </source>
</reference>
<feature type="region of interest" description="Disordered" evidence="1">
    <location>
        <begin position="101"/>
        <end position="153"/>
    </location>
</feature>
<evidence type="ECO:0000313" key="2">
    <source>
        <dbReference type="EMBL" id="KAL2747928.1"/>
    </source>
</evidence>
<comment type="caution">
    <text evidence="2">The sequence shown here is derived from an EMBL/GenBank/DDBJ whole genome shotgun (WGS) entry which is preliminary data.</text>
</comment>
<feature type="compositionally biased region" description="Basic and acidic residues" evidence="1">
    <location>
        <begin position="102"/>
        <end position="118"/>
    </location>
</feature>
<accession>A0ABD2CS36</accession>
<dbReference type="Proteomes" id="UP001607303">
    <property type="component" value="Unassembled WGS sequence"/>
</dbReference>
<keyword evidence="3" id="KW-1185">Reference proteome</keyword>
<gene>
    <name evidence="2" type="ORF">V1477_003823</name>
</gene>
<name>A0ABD2CS36_VESMC</name>